<name>J7RV87_9APHY</name>
<feature type="compositionally biased region" description="Polar residues" evidence="7">
    <location>
        <begin position="164"/>
        <end position="187"/>
    </location>
</feature>
<feature type="compositionally biased region" description="Low complexity" evidence="7">
    <location>
        <begin position="294"/>
        <end position="323"/>
    </location>
</feature>
<feature type="region of interest" description="Disordered" evidence="7">
    <location>
        <begin position="210"/>
        <end position="245"/>
    </location>
</feature>
<dbReference type="Proteomes" id="UP000006352">
    <property type="component" value="Unassembled WGS sequence"/>
</dbReference>
<evidence type="ECO:0000313" key="9">
    <source>
        <dbReference type="EMBL" id="CCL98255.1"/>
    </source>
</evidence>
<dbReference type="PANTHER" id="PTHR40012:SF1">
    <property type="entry name" value="AUTOPHAGY-RELATED PROTEIN 29"/>
    <property type="match status" value="1"/>
</dbReference>
<accession>J7RV87</accession>
<reference evidence="9 10" key="1">
    <citation type="journal article" date="2012" name="Appl. Environ. Microbiol.">
        <title>Short-read sequencing for genomic analysis of the brown rot fungus Fibroporia radiculosa.</title>
        <authorList>
            <person name="Tang J.D."/>
            <person name="Perkins A.D."/>
            <person name="Sonstegard T.S."/>
            <person name="Schroeder S.G."/>
            <person name="Burgess S.C."/>
            <person name="Diehl S.V."/>
        </authorList>
    </citation>
    <scope>NUCLEOTIDE SEQUENCE [LARGE SCALE GENOMIC DNA]</scope>
    <source>
        <strain evidence="9 10">TFFH 294</strain>
    </source>
</reference>
<evidence type="ECO:0000259" key="8">
    <source>
        <dbReference type="Pfam" id="PF18388"/>
    </source>
</evidence>
<gene>
    <name evidence="9" type="ORF">FIBRA_00249</name>
</gene>
<dbReference type="HOGENOM" id="CLU_034749_0_0_1"/>
<evidence type="ECO:0000256" key="6">
    <source>
        <dbReference type="ARBA" id="ARBA00023006"/>
    </source>
</evidence>
<evidence type="ECO:0000256" key="2">
    <source>
        <dbReference type="ARBA" id="ARBA00010082"/>
    </source>
</evidence>
<protein>
    <recommendedName>
        <fullName evidence="3">Autophagy-related protein 29</fullName>
    </recommendedName>
</protein>
<keyword evidence="4" id="KW-0813">Transport</keyword>
<keyword evidence="6" id="KW-0072">Autophagy</keyword>
<organism evidence="9 10">
    <name type="scientific">Fibroporia radiculosa</name>
    <dbReference type="NCBI Taxonomy" id="599839"/>
    <lineage>
        <taxon>Eukaryota</taxon>
        <taxon>Fungi</taxon>
        <taxon>Dikarya</taxon>
        <taxon>Basidiomycota</taxon>
        <taxon>Agaricomycotina</taxon>
        <taxon>Agaricomycetes</taxon>
        <taxon>Polyporales</taxon>
        <taxon>Fibroporiaceae</taxon>
        <taxon>Fibroporia</taxon>
    </lineage>
</organism>
<keyword evidence="10" id="KW-1185">Reference proteome</keyword>
<dbReference type="OrthoDB" id="21072at2759"/>
<sequence length="455" mass="49350">MAPTPPPVRVIVRLPYNRPEDPLQDPPRVEWSQEKEHILWEVIAKSRAIEGAGTDWKGLATHLQVPLPYLLHRAQTRYEEDLRGLQGISGVLSPTSAAPNSAGFPVLSPVSPQQPNGNEYFPRLPEVASHRLSTSSATATRPLGVRARLSSLGQQSPRIRRTSTTRNASQRSATNMGGSVTASTLTLQGPRRSKTAQRVIPFTSSHVLTESAFGDQAGYSTESEESDEDEDTRKEEEEDRRAEEERVLETKLLDLQKMITKDALGLVSSPKKAKGKIEIQDRGRTRPLSMSTASLSSNRPSSSRSQQSLSSLSSRSPPGSIPSIPSPPPHTPQHMHWRSHPDTRINQSYGYYASQSPPASSPRMASPIPRHLSPSGKSSSPPVISPGRALGQTHTRGLESTSGGKAGRRSRHTDDGIGTTVGGRVSEHGSTTSSFSDIEISGSGEDLQICLYNFS</sequence>
<dbReference type="GO" id="GO:0000407">
    <property type="term" value="C:phagophore assembly site"/>
    <property type="evidence" value="ECO:0007669"/>
    <property type="project" value="UniProtKB-SubCell"/>
</dbReference>
<proteinExistence type="inferred from homology"/>
<comment type="similarity">
    <text evidence="2">Belongs to the ATG29 family.</text>
</comment>
<dbReference type="InterPro" id="IPR040666">
    <property type="entry name" value="Atg29_N"/>
</dbReference>
<dbReference type="AlphaFoldDB" id="J7RV87"/>
<dbReference type="EMBL" id="HE796873">
    <property type="protein sequence ID" value="CCL98255.1"/>
    <property type="molecule type" value="Genomic_DNA"/>
</dbReference>
<feature type="region of interest" description="Disordered" evidence="7">
    <location>
        <begin position="150"/>
        <end position="198"/>
    </location>
</feature>
<keyword evidence="5" id="KW-0653">Protein transport</keyword>
<dbReference type="GO" id="GO:0015031">
    <property type="term" value="P:protein transport"/>
    <property type="evidence" value="ECO:0007669"/>
    <property type="project" value="UniProtKB-KW"/>
</dbReference>
<dbReference type="InParanoid" id="J7RV87"/>
<dbReference type="Pfam" id="PF18388">
    <property type="entry name" value="ATG29_N"/>
    <property type="match status" value="1"/>
</dbReference>
<feature type="region of interest" description="Disordered" evidence="7">
    <location>
        <begin position="268"/>
        <end position="439"/>
    </location>
</feature>
<evidence type="ECO:0000256" key="4">
    <source>
        <dbReference type="ARBA" id="ARBA00022448"/>
    </source>
</evidence>
<feature type="compositionally biased region" description="Polar residues" evidence="7">
    <location>
        <begin position="392"/>
        <end position="403"/>
    </location>
</feature>
<feature type="compositionally biased region" description="Low complexity" evidence="7">
    <location>
        <begin position="348"/>
        <end position="369"/>
    </location>
</feature>
<dbReference type="GeneID" id="24093166"/>
<evidence type="ECO:0000256" key="5">
    <source>
        <dbReference type="ARBA" id="ARBA00022927"/>
    </source>
</evidence>
<dbReference type="PANTHER" id="PTHR40012">
    <property type="entry name" value="AUTOPHAGY-RELATED PROTEIN 29"/>
    <property type="match status" value="1"/>
</dbReference>
<evidence type="ECO:0000256" key="3">
    <source>
        <dbReference type="ARBA" id="ARBA00013784"/>
    </source>
</evidence>
<feature type="domain" description="Atg29 N-terminal" evidence="8">
    <location>
        <begin position="9"/>
        <end position="65"/>
    </location>
</feature>
<evidence type="ECO:0000313" key="10">
    <source>
        <dbReference type="Proteomes" id="UP000006352"/>
    </source>
</evidence>
<dbReference type="Gene3D" id="1.10.10.2570">
    <property type="match status" value="1"/>
</dbReference>
<dbReference type="STRING" id="599839.J7RV87"/>
<evidence type="ECO:0000256" key="1">
    <source>
        <dbReference type="ARBA" id="ARBA00004329"/>
    </source>
</evidence>
<dbReference type="GO" id="GO:0000045">
    <property type="term" value="P:autophagosome assembly"/>
    <property type="evidence" value="ECO:0007669"/>
    <property type="project" value="InterPro"/>
</dbReference>
<dbReference type="InterPro" id="IPR039113">
    <property type="entry name" value="ATG29"/>
</dbReference>
<dbReference type="RefSeq" id="XP_012177538.1">
    <property type="nucleotide sequence ID" value="XM_012322148.1"/>
</dbReference>
<feature type="compositionally biased region" description="Basic and acidic residues" evidence="7">
    <location>
        <begin position="275"/>
        <end position="284"/>
    </location>
</feature>
<dbReference type="InterPro" id="IPR039362">
    <property type="entry name" value="ATG29_sf"/>
</dbReference>
<comment type="subcellular location">
    <subcellularLocation>
        <location evidence="1">Preautophagosomal structure</location>
    </subcellularLocation>
</comment>
<evidence type="ECO:0000256" key="7">
    <source>
        <dbReference type="SAM" id="MobiDB-lite"/>
    </source>
</evidence>
<feature type="compositionally biased region" description="Basic and acidic residues" evidence="7">
    <location>
        <begin position="231"/>
        <end position="245"/>
    </location>
</feature>